<dbReference type="PRINTS" id="PR00069">
    <property type="entry name" value="ALDKETRDTASE"/>
</dbReference>
<dbReference type="PANTHER" id="PTHR43364">
    <property type="entry name" value="NADH-SPECIFIC METHYLGLYOXAL REDUCTASE-RELATED"/>
    <property type="match status" value="1"/>
</dbReference>
<dbReference type="PANTHER" id="PTHR43364:SF6">
    <property type="entry name" value="OXIDOREDUCTASE-RELATED"/>
    <property type="match status" value="1"/>
</dbReference>
<dbReference type="InterPro" id="IPR020471">
    <property type="entry name" value="AKR"/>
</dbReference>
<dbReference type="InterPro" id="IPR036812">
    <property type="entry name" value="NAD(P)_OxRdtase_dom_sf"/>
</dbReference>
<feature type="domain" description="NADP-dependent oxidoreductase" evidence="1">
    <location>
        <begin position="14"/>
        <end position="310"/>
    </location>
</feature>
<evidence type="ECO:0000259" key="1">
    <source>
        <dbReference type="Pfam" id="PF00248"/>
    </source>
</evidence>
<dbReference type="Gene3D" id="3.20.20.100">
    <property type="entry name" value="NADP-dependent oxidoreductase domain"/>
    <property type="match status" value="1"/>
</dbReference>
<evidence type="ECO:0000313" key="2">
    <source>
        <dbReference type="EMBL" id="GAA4921346.1"/>
    </source>
</evidence>
<accession>A0ABP9FXQ7</accession>
<protein>
    <submittedName>
        <fullName evidence="2">Aldo/keto reductase</fullName>
    </submittedName>
</protein>
<keyword evidence="3" id="KW-1185">Reference proteome</keyword>
<dbReference type="InterPro" id="IPR050523">
    <property type="entry name" value="AKR_Detox_Biosynth"/>
</dbReference>
<dbReference type="InterPro" id="IPR023210">
    <property type="entry name" value="NADP_OxRdtase_dom"/>
</dbReference>
<dbReference type="RefSeq" id="WP_345477644.1">
    <property type="nucleotide sequence ID" value="NZ_BAABLW010000007.1"/>
</dbReference>
<comment type="caution">
    <text evidence="2">The sequence shown here is derived from an EMBL/GenBank/DDBJ whole genome shotgun (WGS) entry which is preliminary data.</text>
</comment>
<organism evidence="2 3">
    <name type="scientific">Nesterenkonia rhizosphaerae</name>
    <dbReference type="NCBI Taxonomy" id="1348272"/>
    <lineage>
        <taxon>Bacteria</taxon>
        <taxon>Bacillati</taxon>
        <taxon>Actinomycetota</taxon>
        <taxon>Actinomycetes</taxon>
        <taxon>Micrococcales</taxon>
        <taxon>Micrococcaceae</taxon>
        <taxon>Nesterenkonia</taxon>
    </lineage>
</organism>
<evidence type="ECO:0000313" key="3">
    <source>
        <dbReference type="Proteomes" id="UP001500368"/>
    </source>
</evidence>
<name>A0ABP9FXQ7_9MICC</name>
<proteinExistence type="predicted"/>
<reference evidence="3" key="1">
    <citation type="journal article" date="2019" name="Int. J. Syst. Evol. Microbiol.">
        <title>The Global Catalogue of Microorganisms (GCM) 10K type strain sequencing project: providing services to taxonomists for standard genome sequencing and annotation.</title>
        <authorList>
            <consortium name="The Broad Institute Genomics Platform"/>
            <consortium name="The Broad Institute Genome Sequencing Center for Infectious Disease"/>
            <person name="Wu L."/>
            <person name="Ma J."/>
        </authorList>
    </citation>
    <scope>NUCLEOTIDE SEQUENCE [LARGE SCALE GENOMIC DNA]</scope>
    <source>
        <strain evidence="3">JCM 19129</strain>
    </source>
</reference>
<dbReference type="Pfam" id="PF00248">
    <property type="entry name" value="Aldo_ket_red"/>
    <property type="match status" value="1"/>
</dbReference>
<sequence length="314" mass="33570">MATLGNSDIDVFGLTLGGNTFGWTSDKDTSFAVLDAYLAGGGNFVDTADVYSIWAEGNSGGESEAILGEWLTSRNNRNDVVIATKVAQHPQRPGLAPANVVAAAEDSLRRLRTDYIDLYYAHQEDPETPLEETVAAFDSLVKAGKVRAVALSNFSAEQTQRWIEIARETGAALPVAIQPHYNLVHRGDYEGPLAEVAAAENLAVLPYFSLASGFLTGKYRSRDDLAGTSREALSSGYFTASNLEVLKVVERIAESHGVAIPTVALAWLRTRPQVVAPIASASRVEQLDALLASATFKLPEADTKALTEASDQAA</sequence>
<dbReference type="CDD" id="cd19081">
    <property type="entry name" value="AKR_AKR9C1"/>
    <property type="match status" value="1"/>
</dbReference>
<dbReference type="Proteomes" id="UP001500368">
    <property type="component" value="Unassembled WGS sequence"/>
</dbReference>
<dbReference type="EMBL" id="BAABLW010000007">
    <property type="protein sequence ID" value="GAA4921346.1"/>
    <property type="molecule type" value="Genomic_DNA"/>
</dbReference>
<dbReference type="SUPFAM" id="SSF51430">
    <property type="entry name" value="NAD(P)-linked oxidoreductase"/>
    <property type="match status" value="1"/>
</dbReference>
<gene>
    <name evidence="2" type="ORF">GCM10025790_17240</name>
</gene>